<evidence type="ECO:0000313" key="1">
    <source>
        <dbReference type="EMBL" id="TGX49059.1"/>
    </source>
</evidence>
<dbReference type="Proteomes" id="UP000306147">
    <property type="component" value="Unassembled WGS sequence"/>
</dbReference>
<comment type="caution">
    <text evidence="1">The sequence shown here is derived from an EMBL/GenBank/DDBJ whole genome shotgun (WGS) entry which is preliminary data.</text>
</comment>
<name>A0A4S1WZM2_9SPHN</name>
<evidence type="ECO:0000313" key="2">
    <source>
        <dbReference type="Proteomes" id="UP000306147"/>
    </source>
</evidence>
<accession>A0A4S1WZM2</accession>
<dbReference type="EMBL" id="SRXT01000009">
    <property type="protein sequence ID" value="TGX49059.1"/>
    <property type="molecule type" value="Genomic_DNA"/>
</dbReference>
<dbReference type="OrthoDB" id="7874815at2"/>
<gene>
    <name evidence="1" type="ORF">E5A73_19625</name>
</gene>
<dbReference type="RefSeq" id="WP_135965552.1">
    <property type="nucleotide sequence ID" value="NZ_SRXT01000009.1"/>
</dbReference>
<protein>
    <submittedName>
        <fullName evidence="1">Uncharacterized protein</fullName>
    </submittedName>
</protein>
<sequence>MLIELRKLRIINALSEETPCYTAEIWIDGALAFHASNRGHGGADDYRQVGAITEAEVNSWLRANRPQRLSHGMTFDPDLEHEVATLVDQAEQHALLRRRLRTHIVTIEDGAVYTYPLKGRPAAVIAGAIRAKKPNIEIVNETGQPGLARAVQLLLAVAADAEDR</sequence>
<organism evidence="1 2">
    <name type="scientific">Sphingomonas gei</name>
    <dbReference type="NCBI Taxonomy" id="1395960"/>
    <lineage>
        <taxon>Bacteria</taxon>
        <taxon>Pseudomonadati</taxon>
        <taxon>Pseudomonadota</taxon>
        <taxon>Alphaproteobacteria</taxon>
        <taxon>Sphingomonadales</taxon>
        <taxon>Sphingomonadaceae</taxon>
        <taxon>Sphingomonas</taxon>
    </lineage>
</organism>
<dbReference type="AlphaFoldDB" id="A0A4S1WZM2"/>
<keyword evidence="2" id="KW-1185">Reference proteome</keyword>
<reference evidence="1 2" key="1">
    <citation type="submission" date="2019-04" db="EMBL/GenBank/DDBJ databases">
        <title>Sphingomonas psychrotolerans sp. nov., isolated from soil in the Tianshan Mountains, Xinjiang, China.</title>
        <authorList>
            <person name="Luo Y."/>
            <person name="Sheng H."/>
        </authorList>
    </citation>
    <scope>NUCLEOTIDE SEQUENCE [LARGE SCALE GENOMIC DNA]</scope>
    <source>
        <strain evidence="1 2">ZFGT-11</strain>
    </source>
</reference>
<proteinExistence type="predicted"/>